<reference evidence="2" key="1">
    <citation type="journal article" date="2021" name="PeerJ">
        <title>Extensive microbial diversity within the chicken gut microbiome revealed by metagenomics and culture.</title>
        <authorList>
            <person name="Gilroy R."/>
            <person name="Ravi A."/>
            <person name="Getino M."/>
            <person name="Pursley I."/>
            <person name="Horton D.L."/>
            <person name="Alikhan N.F."/>
            <person name="Baker D."/>
            <person name="Gharbi K."/>
            <person name="Hall N."/>
            <person name="Watson M."/>
            <person name="Adriaenssens E.M."/>
            <person name="Foster-Nyarko E."/>
            <person name="Jarju S."/>
            <person name="Secka A."/>
            <person name="Antonio M."/>
            <person name="Oren A."/>
            <person name="Chaudhuri R.R."/>
            <person name="La Ragione R."/>
            <person name="Hildebrand F."/>
            <person name="Pallen M.J."/>
        </authorList>
    </citation>
    <scope>NUCLEOTIDE SEQUENCE</scope>
    <source>
        <strain evidence="2">ChiGjej2B2-7701</strain>
    </source>
</reference>
<dbReference type="Gene3D" id="3.40.630.30">
    <property type="match status" value="1"/>
</dbReference>
<feature type="domain" description="N-acetyltransferase" evidence="1">
    <location>
        <begin position="5"/>
        <end position="185"/>
    </location>
</feature>
<proteinExistence type="predicted"/>
<evidence type="ECO:0000313" key="3">
    <source>
        <dbReference type="Proteomes" id="UP000746751"/>
    </source>
</evidence>
<protein>
    <submittedName>
        <fullName evidence="2">GNAT family N-acetyltransferase</fullName>
    </submittedName>
</protein>
<dbReference type="AlphaFoldDB" id="A0A921INC6"/>
<dbReference type="Pfam" id="PF00583">
    <property type="entry name" value="Acetyltransf_1"/>
    <property type="match status" value="1"/>
</dbReference>
<comment type="caution">
    <text evidence="2">The sequence shown here is derived from an EMBL/GenBank/DDBJ whole genome shotgun (WGS) entry which is preliminary data.</text>
</comment>
<evidence type="ECO:0000259" key="1">
    <source>
        <dbReference type="PROSITE" id="PS51186"/>
    </source>
</evidence>
<dbReference type="InterPro" id="IPR000182">
    <property type="entry name" value="GNAT_dom"/>
</dbReference>
<reference evidence="2" key="2">
    <citation type="submission" date="2021-09" db="EMBL/GenBank/DDBJ databases">
        <authorList>
            <person name="Gilroy R."/>
        </authorList>
    </citation>
    <scope>NUCLEOTIDE SEQUENCE</scope>
    <source>
        <strain evidence="2">ChiGjej2B2-7701</strain>
    </source>
</reference>
<dbReference type="GO" id="GO:0016747">
    <property type="term" value="F:acyltransferase activity, transferring groups other than amino-acyl groups"/>
    <property type="evidence" value="ECO:0007669"/>
    <property type="project" value="InterPro"/>
</dbReference>
<organism evidence="2 3">
    <name type="scientific">Collinsella ihumii</name>
    <dbReference type="NCBI Taxonomy" id="1720204"/>
    <lineage>
        <taxon>Bacteria</taxon>
        <taxon>Bacillati</taxon>
        <taxon>Actinomycetota</taxon>
        <taxon>Coriobacteriia</taxon>
        <taxon>Coriobacteriales</taxon>
        <taxon>Coriobacteriaceae</taxon>
        <taxon>Collinsella</taxon>
    </lineage>
</organism>
<accession>A0A921INC6</accession>
<name>A0A921INC6_9ACTN</name>
<evidence type="ECO:0000313" key="2">
    <source>
        <dbReference type="EMBL" id="HJG30485.1"/>
    </source>
</evidence>
<dbReference type="SUPFAM" id="SSF55729">
    <property type="entry name" value="Acyl-CoA N-acyltransferases (Nat)"/>
    <property type="match status" value="1"/>
</dbReference>
<dbReference type="EMBL" id="DYVF01000027">
    <property type="protein sequence ID" value="HJG30485.1"/>
    <property type="molecule type" value="Genomic_DNA"/>
</dbReference>
<dbReference type="InterPro" id="IPR016181">
    <property type="entry name" value="Acyl_CoA_acyltransferase"/>
</dbReference>
<sequence>MANVLQMRPAREEEAARVAEILEDGKRTIAQFGIEQWQRGYPNIESVRADIATGSCYVAEDPSGALVGTLALLGGIDPEYCRAQVPWLTPNPFEGEEDAPYLAIHRSATAAEALGGGVMGFMFDAAEAIARERGARSIRIDTHPGNRAMRGFLAKQGFCEIAPIELTQKDESETDLGRIAYEKLV</sequence>
<dbReference type="PROSITE" id="PS51186">
    <property type="entry name" value="GNAT"/>
    <property type="match status" value="1"/>
</dbReference>
<gene>
    <name evidence="2" type="ORF">K8U80_03705</name>
</gene>
<dbReference type="Proteomes" id="UP000746751">
    <property type="component" value="Unassembled WGS sequence"/>
</dbReference>